<dbReference type="SUPFAM" id="SSF88723">
    <property type="entry name" value="PIN domain-like"/>
    <property type="match status" value="1"/>
</dbReference>
<evidence type="ECO:0000259" key="1">
    <source>
        <dbReference type="Pfam" id="PF01850"/>
    </source>
</evidence>
<sequence>MAKTSDLLLDTCAAIWMAQGAFLEPVALEAMTQASEERRPLRLSLITAWELGLLAKRGKAAMAAAPAAVFQAFLNLPGVQAQPLTAEILIDSSLLPGQVHGDPADRILIATARALDLTIVTRDRSILTYAESGYVRALPC</sequence>
<dbReference type="Proteomes" id="UP000033632">
    <property type="component" value="Unassembled WGS sequence"/>
</dbReference>
<dbReference type="PATRIC" id="fig|443610.3.peg.3247"/>
<evidence type="ECO:0000313" key="2">
    <source>
        <dbReference type="EMBL" id="KKB13088.1"/>
    </source>
</evidence>
<name>A0A0F5FW98_9HYPH</name>
<dbReference type="OrthoDB" id="9798990at2"/>
<comment type="caution">
    <text evidence="2">The sequence shown here is derived from an EMBL/GenBank/DDBJ whole genome shotgun (WGS) entry which is preliminary data.</text>
</comment>
<dbReference type="InterPro" id="IPR002716">
    <property type="entry name" value="PIN_dom"/>
</dbReference>
<dbReference type="Gene3D" id="3.40.50.1010">
    <property type="entry name" value="5'-nuclease"/>
    <property type="match status" value="1"/>
</dbReference>
<dbReference type="PANTHER" id="PTHR36173">
    <property type="entry name" value="RIBONUCLEASE VAPC16-RELATED"/>
    <property type="match status" value="1"/>
</dbReference>
<keyword evidence="3" id="KW-1185">Reference proteome</keyword>
<evidence type="ECO:0000313" key="3">
    <source>
        <dbReference type="Proteomes" id="UP000033632"/>
    </source>
</evidence>
<proteinExistence type="predicted"/>
<dbReference type="PANTHER" id="PTHR36173:SF1">
    <property type="entry name" value="RIBONUCLEASE VAPC22"/>
    <property type="match status" value="1"/>
</dbReference>
<protein>
    <submittedName>
        <fullName evidence="2">Twitching motility protein PilT</fullName>
    </submittedName>
</protein>
<dbReference type="EMBL" id="JZEX01000050">
    <property type="protein sequence ID" value="KKB13088.1"/>
    <property type="molecule type" value="Genomic_DNA"/>
</dbReference>
<dbReference type="InterPro" id="IPR029060">
    <property type="entry name" value="PIN-like_dom_sf"/>
</dbReference>
<reference evidence="2 3" key="1">
    <citation type="submission" date="2015-03" db="EMBL/GenBank/DDBJ databases">
        <authorList>
            <person name="Hassan Y.I."/>
            <person name="Lepp D."/>
            <person name="Li X.-Z."/>
            <person name="Zhou T."/>
        </authorList>
    </citation>
    <scope>NUCLEOTIDE SEQUENCE [LARGE SCALE GENOMIC DNA]</scope>
    <source>
        <strain evidence="2 3">BD-c194</strain>
    </source>
</reference>
<gene>
    <name evidence="2" type="ORF">VE25_03830</name>
</gene>
<dbReference type="InterPro" id="IPR041705">
    <property type="entry name" value="PIN_Sll0205"/>
</dbReference>
<dbReference type="AlphaFoldDB" id="A0A0F5FW98"/>
<dbReference type="Pfam" id="PF01850">
    <property type="entry name" value="PIN"/>
    <property type="match status" value="1"/>
</dbReference>
<dbReference type="CDD" id="cd09872">
    <property type="entry name" value="PIN_Sll0205-like"/>
    <property type="match status" value="1"/>
</dbReference>
<dbReference type="RefSeq" id="WP_046107272.1">
    <property type="nucleotide sequence ID" value="NZ_JZEX01000050.1"/>
</dbReference>
<organism evidence="2 3">
    <name type="scientific">Devosia geojensis</name>
    <dbReference type="NCBI Taxonomy" id="443610"/>
    <lineage>
        <taxon>Bacteria</taxon>
        <taxon>Pseudomonadati</taxon>
        <taxon>Pseudomonadota</taxon>
        <taxon>Alphaproteobacteria</taxon>
        <taxon>Hyphomicrobiales</taxon>
        <taxon>Devosiaceae</taxon>
        <taxon>Devosia</taxon>
    </lineage>
</organism>
<dbReference type="InterPro" id="IPR052919">
    <property type="entry name" value="TA_system_RNase"/>
</dbReference>
<feature type="domain" description="PIN" evidence="1">
    <location>
        <begin position="8"/>
        <end position="127"/>
    </location>
</feature>
<dbReference type="STRING" id="443610.VE25_03830"/>
<accession>A0A0F5FW98</accession>